<dbReference type="Proteomes" id="UP000184694">
    <property type="component" value="Unassembled WGS sequence"/>
</dbReference>
<accession>A0A1N6FLN6</accession>
<evidence type="ECO:0000313" key="1">
    <source>
        <dbReference type="EMBL" id="SIN96155.1"/>
    </source>
</evidence>
<sequence length="51" mass="5268">MLTGLEPMGSLHPSFGEHAMDDIFGSTATTRLRLSLGSGGSESAVYTINGP</sequence>
<organism evidence="1 2">
    <name type="scientific">Halodesulfovibrio marinisediminis DSM 17456</name>
    <dbReference type="NCBI Taxonomy" id="1121457"/>
    <lineage>
        <taxon>Bacteria</taxon>
        <taxon>Pseudomonadati</taxon>
        <taxon>Thermodesulfobacteriota</taxon>
        <taxon>Desulfovibrionia</taxon>
        <taxon>Desulfovibrionales</taxon>
        <taxon>Desulfovibrionaceae</taxon>
        <taxon>Halodesulfovibrio</taxon>
    </lineage>
</organism>
<gene>
    <name evidence="1" type="ORF">SAMN02745161_1380</name>
</gene>
<name>A0A1N6FLN6_9BACT</name>
<reference evidence="2" key="1">
    <citation type="submission" date="2016-11" db="EMBL/GenBank/DDBJ databases">
        <authorList>
            <person name="Varghese N."/>
            <person name="Submissions S."/>
        </authorList>
    </citation>
    <scope>NUCLEOTIDE SEQUENCE [LARGE SCALE GENOMIC DNA]</scope>
    <source>
        <strain evidence="2">DSM 17456</strain>
    </source>
</reference>
<dbReference type="EMBL" id="FSRG01000004">
    <property type="protein sequence ID" value="SIN96155.1"/>
    <property type="molecule type" value="Genomic_DNA"/>
</dbReference>
<proteinExistence type="predicted"/>
<dbReference type="AlphaFoldDB" id="A0A1N6FLN6"/>
<protein>
    <submittedName>
        <fullName evidence="1">Uncharacterized protein</fullName>
    </submittedName>
</protein>
<keyword evidence="2" id="KW-1185">Reference proteome</keyword>
<evidence type="ECO:0000313" key="2">
    <source>
        <dbReference type="Proteomes" id="UP000184694"/>
    </source>
</evidence>